<organism evidence="1 2">
    <name type="scientific">Linum tenue</name>
    <dbReference type="NCBI Taxonomy" id="586396"/>
    <lineage>
        <taxon>Eukaryota</taxon>
        <taxon>Viridiplantae</taxon>
        <taxon>Streptophyta</taxon>
        <taxon>Embryophyta</taxon>
        <taxon>Tracheophyta</taxon>
        <taxon>Spermatophyta</taxon>
        <taxon>Magnoliopsida</taxon>
        <taxon>eudicotyledons</taxon>
        <taxon>Gunneridae</taxon>
        <taxon>Pentapetalae</taxon>
        <taxon>rosids</taxon>
        <taxon>fabids</taxon>
        <taxon>Malpighiales</taxon>
        <taxon>Linaceae</taxon>
        <taxon>Linum</taxon>
    </lineage>
</organism>
<feature type="non-terminal residue" evidence="1">
    <location>
        <position position="1"/>
    </location>
</feature>
<comment type="caution">
    <text evidence="1">The sequence shown here is derived from an EMBL/GenBank/DDBJ whole genome shotgun (WGS) entry which is preliminary data.</text>
</comment>
<accession>A0AAV0I3I7</accession>
<evidence type="ECO:0000313" key="1">
    <source>
        <dbReference type="EMBL" id="CAI0391961.1"/>
    </source>
</evidence>
<proteinExistence type="predicted"/>
<dbReference type="AlphaFoldDB" id="A0AAV0I3I7"/>
<dbReference type="EMBL" id="CAMGYJ010000003">
    <property type="protein sequence ID" value="CAI0391961.1"/>
    <property type="molecule type" value="Genomic_DNA"/>
</dbReference>
<keyword evidence="2" id="KW-1185">Reference proteome</keyword>
<protein>
    <submittedName>
        <fullName evidence="1">Uncharacterized protein</fullName>
    </submittedName>
</protein>
<name>A0AAV0I3I7_9ROSI</name>
<dbReference type="Proteomes" id="UP001154282">
    <property type="component" value="Unassembled WGS sequence"/>
</dbReference>
<reference evidence="1" key="1">
    <citation type="submission" date="2022-08" db="EMBL/GenBank/DDBJ databases">
        <authorList>
            <person name="Gutierrez-Valencia J."/>
        </authorList>
    </citation>
    <scope>NUCLEOTIDE SEQUENCE</scope>
</reference>
<sequence>SLQFNLIVESTACICPDTFASLLPTRLWEARRHGPRPHHPRSSPSGFLPPTPCLIITNISCLSQLVIRISNSPSNPAFCTF</sequence>
<gene>
    <name evidence="1" type="ORF">LITE_LOCUS7342</name>
</gene>
<evidence type="ECO:0000313" key="2">
    <source>
        <dbReference type="Proteomes" id="UP001154282"/>
    </source>
</evidence>